<dbReference type="GO" id="GO:0008477">
    <property type="term" value="F:purine nucleosidase activity"/>
    <property type="evidence" value="ECO:0007669"/>
    <property type="project" value="TreeGrafter"/>
</dbReference>
<gene>
    <name evidence="4" type="ORF">BHE18_04940</name>
</gene>
<evidence type="ECO:0000313" key="4">
    <source>
        <dbReference type="EMBL" id="OIU71991.1"/>
    </source>
</evidence>
<evidence type="ECO:0000256" key="1">
    <source>
        <dbReference type="ARBA" id="ARBA00022801"/>
    </source>
</evidence>
<keyword evidence="1 4" id="KW-0378">Hydrolase</keyword>
<evidence type="ECO:0000256" key="2">
    <source>
        <dbReference type="ARBA" id="ARBA00023295"/>
    </source>
</evidence>
<organism evidence="4 5">
    <name type="scientific">Rossellomorea aquimaris</name>
    <dbReference type="NCBI Taxonomy" id="189382"/>
    <lineage>
        <taxon>Bacteria</taxon>
        <taxon>Bacillati</taxon>
        <taxon>Bacillota</taxon>
        <taxon>Bacilli</taxon>
        <taxon>Bacillales</taxon>
        <taxon>Bacillaceae</taxon>
        <taxon>Rossellomorea</taxon>
    </lineage>
</organism>
<protein>
    <submittedName>
        <fullName evidence="4">Nucleoside hydrolase</fullName>
    </submittedName>
</protein>
<evidence type="ECO:0000313" key="5">
    <source>
        <dbReference type="Proteomes" id="UP000182062"/>
    </source>
</evidence>
<accession>A0A1J6WVW7</accession>
<dbReference type="InterPro" id="IPR023186">
    <property type="entry name" value="IUNH"/>
</dbReference>
<evidence type="ECO:0000259" key="3">
    <source>
        <dbReference type="Pfam" id="PF01156"/>
    </source>
</evidence>
<dbReference type="InterPro" id="IPR036452">
    <property type="entry name" value="Ribo_hydro-like"/>
</dbReference>
<dbReference type="Proteomes" id="UP000182062">
    <property type="component" value="Unassembled WGS sequence"/>
</dbReference>
<dbReference type="GO" id="GO:0005829">
    <property type="term" value="C:cytosol"/>
    <property type="evidence" value="ECO:0007669"/>
    <property type="project" value="TreeGrafter"/>
</dbReference>
<dbReference type="AlphaFoldDB" id="A0A1J6WVW7"/>
<dbReference type="InterPro" id="IPR001910">
    <property type="entry name" value="Inosine/uridine_hydrolase_dom"/>
</dbReference>
<name>A0A1J6WVW7_9BACI</name>
<dbReference type="EMBL" id="MINN01000074">
    <property type="protein sequence ID" value="OIU71991.1"/>
    <property type="molecule type" value="Genomic_DNA"/>
</dbReference>
<dbReference type="CDD" id="cd00455">
    <property type="entry name" value="nuc_hydro"/>
    <property type="match status" value="1"/>
</dbReference>
<reference evidence="4 5" key="1">
    <citation type="submission" date="2016-09" db="EMBL/GenBank/DDBJ databases">
        <title>Bacillus aquimaris SAMM genome sequence reveals colonization and biosurfactant production capacities.</title>
        <authorList>
            <person name="Waghmode S.R."/>
            <person name="Suryavanshi M.V."/>
        </authorList>
    </citation>
    <scope>NUCLEOTIDE SEQUENCE [LARGE SCALE GENOMIC DNA]</scope>
    <source>
        <strain evidence="4 5">SAMM</strain>
    </source>
</reference>
<keyword evidence="5" id="KW-1185">Reference proteome</keyword>
<dbReference type="PANTHER" id="PTHR12304">
    <property type="entry name" value="INOSINE-URIDINE PREFERRING NUCLEOSIDE HYDROLASE"/>
    <property type="match status" value="1"/>
</dbReference>
<keyword evidence="2" id="KW-0326">Glycosidase</keyword>
<comment type="caution">
    <text evidence="4">The sequence shown here is derived from an EMBL/GenBank/DDBJ whole genome shotgun (WGS) entry which is preliminary data.</text>
</comment>
<dbReference type="RefSeq" id="WP_071617655.1">
    <property type="nucleotide sequence ID" value="NZ_MINN01000074.1"/>
</dbReference>
<feature type="domain" description="Inosine/uridine-preferring nucleoside hydrolase" evidence="3">
    <location>
        <begin position="5"/>
        <end position="302"/>
    </location>
</feature>
<proteinExistence type="predicted"/>
<dbReference type="GO" id="GO:0006152">
    <property type="term" value="P:purine nucleoside catabolic process"/>
    <property type="evidence" value="ECO:0007669"/>
    <property type="project" value="TreeGrafter"/>
</dbReference>
<dbReference type="OrthoDB" id="9797882at2"/>
<dbReference type="SUPFAM" id="SSF53590">
    <property type="entry name" value="Nucleoside hydrolase"/>
    <property type="match status" value="1"/>
</dbReference>
<sequence>MKKKILLFADVGIDDIVALIYGYLSDDIELVGVVADYGNVPRKRAIQTANYLMTYVPEGKKFPIIGGAEIPMTAQEPTYYPEIHGEYGLGPIIPDKLIDTTENFFEIVNIIQQYDGELTIVSIGRLTSLATMYILYPGLMDTVKDVYVMGGAFWVPGNVTAVSEANFYSDPVAARLVMNYGKNLTIIPLNVTDYSIVTPEMVDYIDSKGRTELLKPLLDYYYSFYKKRNPEIQGSPVHDAITMMAPLFEDMFTFRELPVFIVTTEGRINQGQSITDIRPYTKFGEDAKKHRIAFGFDYNKFYRRFMSVMTGEVFE</sequence>
<dbReference type="PANTHER" id="PTHR12304:SF4">
    <property type="entry name" value="URIDINE NUCLEOSIDASE"/>
    <property type="match status" value="1"/>
</dbReference>
<dbReference type="Pfam" id="PF01156">
    <property type="entry name" value="IU_nuc_hydro"/>
    <property type="match status" value="1"/>
</dbReference>
<dbReference type="Gene3D" id="3.90.245.10">
    <property type="entry name" value="Ribonucleoside hydrolase-like"/>
    <property type="match status" value="1"/>
</dbReference>